<evidence type="ECO:0000259" key="5">
    <source>
        <dbReference type="Pfam" id="PF13377"/>
    </source>
</evidence>
<organism evidence="6 7">
    <name type="scientific">Yoonia vestfoldensis</name>
    <dbReference type="NCBI Taxonomy" id="245188"/>
    <lineage>
        <taxon>Bacteria</taxon>
        <taxon>Pseudomonadati</taxon>
        <taxon>Pseudomonadota</taxon>
        <taxon>Alphaproteobacteria</taxon>
        <taxon>Rhodobacterales</taxon>
        <taxon>Paracoccaceae</taxon>
        <taxon>Yoonia</taxon>
    </lineage>
</organism>
<dbReference type="AlphaFoldDB" id="A0A1Y0EE16"/>
<evidence type="ECO:0000256" key="3">
    <source>
        <dbReference type="ARBA" id="ARBA00023125"/>
    </source>
</evidence>
<evidence type="ECO:0000256" key="1">
    <source>
        <dbReference type="ARBA" id="ARBA00022491"/>
    </source>
</evidence>
<keyword evidence="2" id="KW-0805">Transcription regulation</keyword>
<feature type="domain" description="Transcriptional regulator LacI/GalR-like sensor" evidence="5">
    <location>
        <begin position="76"/>
        <end position="236"/>
    </location>
</feature>
<dbReference type="Gene3D" id="3.40.50.2300">
    <property type="match status" value="2"/>
</dbReference>
<name>A0A1Y0EE16_9RHOB</name>
<evidence type="ECO:0000256" key="4">
    <source>
        <dbReference type="ARBA" id="ARBA00023163"/>
    </source>
</evidence>
<dbReference type="InterPro" id="IPR046335">
    <property type="entry name" value="LacI/GalR-like_sensor"/>
</dbReference>
<proteinExistence type="predicted"/>
<keyword evidence="7" id="KW-1185">Reference proteome</keyword>
<sequence length="240" mass="25910">MLITAERPDQVGTLIESLLGYNVAGMIFTSDTPPPALIEDCARFGLPVVLINRPGNSGWGDRVVADNETGGIMAARLLIEFGATKLGCLMPRTETYSVSGRAHAFMSYARSQGIPIETFLADDQSYARSRANIAETDGVVLQQIDGLFCATDLMALGALDALRIDHGVKVPDQIQVLGFDDIEQAGWGAYDLSTIRQDIDAQTTTVVRLLIERLAGDFSDNKLVKEPLTAKLRGTTRHAG</sequence>
<reference evidence="6 7" key="1">
    <citation type="submission" date="2017-05" db="EMBL/GenBank/DDBJ databases">
        <title>Genome Sequence of Loktanella vestfoldensis Strain SMR4r Isolated from a Culture of the Diatom Skeletonema marinoi.</title>
        <authorList>
            <person name="Topel M."/>
            <person name="Pinder M.I.M."/>
            <person name="Johansson O.N."/>
            <person name="Kourtchenko O."/>
            <person name="Godhe A."/>
            <person name="Clarke A.K."/>
        </authorList>
    </citation>
    <scope>NUCLEOTIDE SEQUENCE [LARGE SCALE GENOMIC DNA]</scope>
    <source>
        <strain evidence="6 7">SMR4r</strain>
    </source>
</reference>
<evidence type="ECO:0000313" key="6">
    <source>
        <dbReference type="EMBL" id="ARU01847.1"/>
    </source>
</evidence>
<keyword evidence="4" id="KW-0804">Transcription</keyword>
<dbReference type="EMBL" id="CP021431">
    <property type="protein sequence ID" value="ARU01847.1"/>
    <property type="molecule type" value="Genomic_DNA"/>
</dbReference>
<dbReference type="PANTHER" id="PTHR30146">
    <property type="entry name" value="LACI-RELATED TRANSCRIPTIONAL REPRESSOR"/>
    <property type="match status" value="1"/>
</dbReference>
<gene>
    <name evidence="6" type="primary">purR</name>
    <name evidence="6" type="ORF">LOKVESSMR4R_02545</name>
</gene>
<keyword evidence="3" id="KW-0238">DNA-binding</keyword>
<evidence type="ECO:0000256" key="2">
    <source>
        <dbReference type="ARBA" id="ARBA00023015"/>
    </source>
</evidence>
<dbReference type="SUPFAM" id="SSF53822">
    <property type="entry name" value="Periplasmic binding protein-like I"/>
    <property type="match status" value="1"/>
</dbReference>
<protein>
    <submittedName>
        <fullName evidence="6">HTH-type transcriptional repressor PurR</fullName>
    </submittedName>
</protein>
<evidence type="ECO:0000313" key="7">
    <source>
        <dbReference type="Proteomes" id="UP000195273"/>
    </source>
</evidence>
<dbReference type="Proteomes" id="UP000195273">
    <property type="component" value="Chromosome"/>
</dbReference>
<dbReference type="Pfam" id="PF13377">
    <property type="entry name" value="Peripla_BP_3"/>
    <property type="match status" value="1"/>
</dbReference>
<dbReference type="GO" id="GO:0000976">
    <property type="term" value="F:transcription cis-regulatory region binding"/>
    <property type="evidence" value="ECO:0007669"/>
    <property type="project" value="TreeGrafter"/>
</dbReference>
<dbReference type="PANTHER" id="PTHR30146:SF95">
    <property type="entry name" value="RIBOSE OPERON REPRESSOR"/>
    <property type="match status" value="1"/>
</dbReference>
<keyword evidence="1" id="KW-0678">Repressor</keyword>
<dbReference type="KEGG" id="lvs:LOKVESSMR4R_02545"/>
<dbReference type="GO" id="GO:0003700">
    <property type="term" value="F:DNA-binding transcription factor activity"/>
    <property type="evidence" value="ECO:0007669"/>
    <property type="project" value="TreeGrafter"/>
</dbReference>
<dbReference type="InterPro" id="IPR028082">
    <property type="entry name" value="Peripla_BP_I"/>
</dbReference>
<accession>A0A1Y0EE16</accession>